<protein>
    <submittedName>
        <fullName evidence="1">Uncharacterized protein</fullName>
    </submittedName>
</protein>
<sequence length="77" mass="8554">MLFLRSGSISHSLNDEPDIRNTGGLFKALPFTTTALIIRNLPDPANPNRLIPRIHYTPDTATAFSSVAHIYRDVNYG</sequence>
<dbReference type="AlphaFoldDB" id="A0AB34GDJ7"/>
<reference evidence="1 2" key="1">
    <citation type="submission" date="2022-11" db="EMBL/GenBank/DDBJ databases">
        <title>Whole genome sequence of Eschrichtius robustus ER-17-0199.</title>
        <authorList>
            <person name="Bruniche-Olsen A."/>
            <person name="Black A.N."/>
            <person name="Fields C.J."/>
            <person name="Walden K."/>
            <person name="Dewoody J.A."/>
        </authorList>
    </citation>
    <scope>NUCLEOTIDE SEQUENCE [LARGE SCALE GENOMIC DNA]</scope>
    <source>
        <strain evidence="1">ER-17-0199</strain>
        <tissue evidence="1">Blubber</tissue>
    </source>
</reference>
<dbReference type="GO" id="GO:0022904">
    <property type="term" value="P:respiratory electron transport chain"/>
    <property type="evidence" value="ECO:0007669"/>
    <property type="project" value="InterPro"/>
</dbReference>
<name>A0AB34GDJ7_ESCRO</name>
<dbReference type="GO" id="GO:0016020">
    <property type="term" value="C:membrane"/>
    <property type="evidence" value="ECO:0007669"/>
    <property type="project" value="InterPro"/>
</dbReference>
<proteinExistence type="predicted"/>
<comment type="caution">
    <text evidence="1">The sequence shown here is derived from an EMBL/GenBank/DDBJ whole genome shotgun (WGS) entry which is preliminary data.</text>
</comment>
<evidence type="ECO:0000313" key="2">
    <source>
        <dbReference type="Proteomes" id="UP001159641"/>
    </source>
</evidence>
<dbReference type="InterPro" id="IPR016174">
    <property type="entry name" value="Di-haem_cyt_TM"/>
</dbReference>
<dbReference type="EMBL" id="JAIQCJ010002298">
    <property type="protein sequence ID" value="KAJ8777751.1"/>
    <property type="molecule type" value="Genomic_DNA"/>
</dbReference>
<dbReference type="SUPFAM" id="SSF81342">
    <property type="entry name" value="Transmembrane di-heme cytochromes"/>
    <property type="match status" value="1"/>
</dbReference>
<organism evidence="1 2">
    <name type="scientific">Eschrichtius robustus</name>
    <name type="common">California gray whale</name>
    <name type="synonym">Eschrichtius gibbosus</name>
    <dbReference type="NCBI Taxonomy" id="9764"/>
    <lineage>
        <taxon>Eukaryota</taxon>
        <taxon>Metazoa</taxon>
        <taxon>Chordata</taxon>
        <taxon>Craniata</taxon>
        <taxon>Vertebrata</taxon>
        <taxon>Euteleostomi</taxon>
        <taxon>Mammalia</taxon>
        <taxon>Eutheria</taxon>
        <taxon>Laurasiatheria</taxon>
        <taxon>Artiodactyla</taxon>
        <taxon>Whippomorpha</taxon>
        <taxon>Cetacea</taxon>
        <taxon>Mysticeti</taxon>
        <taxon>Eschrichtiidae</taxon>
        <taxon>Eschrichtius</taxon>
    </lineage>
</organism>
<accession>A0AB34GDJ7</accession>
<evidence type="ECO:0000313" key="1">
    <source>
        <dbReference type="EMBL" id="KAJ8777751.1"/>
    </source>
</evidence>
<keyword evidence="2" id="KW-1185">Reference proteome</keyword>
<gene>
    <name evidence="1" type="ORF">J1605_001210</name>
</gene>
<dbReference type="Proteomes" id="UP001159641">
    <property type="component" value="Unassembled WGS sequence"/>
</dbReference>